<accession>A0ABV0PIM6</accession>
<keyword evidence="2" id="KW-1185">Reference proteome</keyword>
<sequence length="86" mass="9793">DTVEYYELYYRPVLEEMPADNTCAPQGMIFFRMAAGLPCNDYTIYLQIWRSSVFLNFILTGNTNPVDSYTVELSEMGTVGTESNIT</sequence>
<dbReference type="Proteomes" id="UP001476798">
    <property type="component" value="Unassembled WGS sequence"/>
</dbReference>
<name>A0ABV0PIM6_9TELE</name>
<protein>
    <submittedName>
        <fullName evidence="1">Uncharacterized protein</fullName>
    </submittedName>
</protein>
<dbReference type="EMBL" id="JAHRIO010075455">
    <property type="protein sequence ID" value="MEQ2183333.1"/>
    <property type="molecule type" value="Genomic_DNA"/>
</dbReference>
<organism evidence="1 2">
    <name type="scientific">Goodea atripinnis</name>
    <dbReference type="NCBI Taxonomy" id="208336"/>
    <lineage>
        <taxon>Eukaryota</taxon>
        <taxon>Metazoa</taxon>
        <taxon>Chordata</taxon>
        <taxon>Craniata</taxon>
        <taxon>Vertebrata</taxon>
        <taxon>Euteleostomi</taxon>
        <taxon>Actinopterygii</taxon>
        <taxon>Neopterygii</taxon>
        <taxon>Teleostei</taxon>
        <taxon>Neoteleostei</taxon>
        <taxon>Acanthomorphata</taxon>
        <taxon>Ovalentaria</taxon>
        <taxon>Atherinomorphae</taxon>
        <taxon>Cyprinodontiformes</taxon>
        <taxon>Goodeidae</taxon>
        <taxon>Goodea</taxon>
    </lineage>
</organism>
<reference evidence="1 2" key="1">
    <citation type="submission" date="2021-06" db="EMBL/GenBank/DDBJ databases">
        <authorList>
            <person name="Palmer J.M."/>
        </authorList>
    </citation>
    <scope>NUCLEOTIDE SEQUENCE [LARGE SCALE GENOMIC DNA]</scope>
    <source>
        <strain evidence="1 2">GA_2019</strain>
        <tissue evidence="1">Muscle</tissue>
    </source>
</reference>
<gene>
    <name evidence="1" type="ORF">GOODEAATRI_031634</name>
</gene>
<feature type="non-terminal residue" evidence="1">
    <location>
        <position position="1"/>
    </location>
</feature>
<proteinExistence type="predicted"/>
<feature type="non-terminal residue" evidence="1">
    <location>
        <position position="86"/>
    </location>
</feature>
<evidence type="ECO:0000313" key="1">
    <source>
        <dbReference type="EMBL" id="MEQ2183333.1"/>
    </source>
</evidence>
<evidence type="ECO:0000313" key="2">
    <source>
        <dbReference type="Proteomes" id="UP001476798"/>
    </source>
</evidence>
<comment type="caution">
    <text evidence="1">The sequence shown here is derived from an EMBL/GenBank/DDBJ whole genome shotgun (WGS) entry which is preliminary data.</text>
</comment>